<accession>A0AAN7T2S3</accession>
<dbReference type="AlphaFoldDB" id="A0AAN7T2S3"/>
<organism evidence="3 4">
    <name type="scientific">Lithohypha guttulata</name>
    <dbReference type="NCBI Taxonomy" id="1690604"/>
    <lineage>
        <taxon>Eukaryota</taxon>
        <taxon>Fungi</taxon>
        <taxon>Dikarya</taxon>
        <taxon>Ascomycota</taxon>
        <taxon>Pezizomycotina</taxon>
        <taxon>Eurotiomycetes</taxon>
        <taxon>Chaetothyriomycetidae</taxon>
        <taxon>Chaetothyriales</taxon>
        <taxon>Trichomeriaceae</taxon>
        <taxon>Lithohypha</taxon>
    </lineage>
</organism>
<dbReference type="GO" id="GO:0070628">
    <property type="term" value="F:proteasome binding"/>
    <property type="evidence" value="ECO:0007669"/>
    <property type="project" value="TreeGrafter"/>
</dbReference>
<dbReference type="EMBL" id="JAVRRJ010000002">
    <property type="protein sequence ID" value="KAK5087759.1"/>
    <property type="molecule type" value="Genomic_DNA"/>
</dbReference>
<evidence type="ECO:0000259" key="2">
    <source>
        <dbReference type="PROSITE" id="PS51397"/>
    </source>
</evidence>
<gene>
    <name evidence="3" type="ORF">LTR05_001974</name>
</gene>
<dbReference type="Proteomes" id="UP001309876">
    <property type="component" value="Unassembled WGS sequence"/>
</dbReference>
<feature type="domain" description="WLM" evidence="2">
    <location>
        <begin position="216"/>
        <end position="407"/>
    </location>
</feature>
<evidence type="ECO:0000313" key="4">
    <source>
        <dbReference type="Proteomes" id="UP001309876"/>
    </source>
</evidence>
<dbReference type="InterPro" id="IPR013536">
    <property type="entry name" value="WLM_dom"/>
</dbReference>
<dbReference type="Pfam" id="PF08325">
    <property type="entry name" value="WLM"/>
    <property type="match status" value="1"/>
</dbReference>
<evidence type="ECO:0000313" key="3">
    <source>
        <dbReference type="EMBL" id="KAK5087759.1"/>
    </source>
</evidence>
<feature type="compositionally biased region" description="Basic and acidic residues" evidence="1">
    <location>
        <begin position="408"/>
        <end position="419"/>
    </location>
</feature>
<keyword evidence="4" id="KW-1185">Reference proteome</keyword>
<dbReference type="PANTHER" id="PTHR47795">
    <property type="entry name" value="UBIQUITIN AND WLM DOMAIN-CONTAINING METALLOPROTEASE SPCC1442.07C"/>
    <property type="match status" value="1"/>
</dbReference>
<sequence length="430" mass="49110">MKACGTSQESIEGIPRARTFEVVADAKVESSKDAASNFYNLTPHSDEEDLIENLHQLTNSTPYKTRHRETNYLEAKLTAYECVSRSTPDKMEDQEQHDMMKVTLHWQSEKLELELETDATIYDLALVFADKISADVEKVSLLVTPKPGLLKHPFSDVKIHDLLTNRTRIKAIGTPIKDVQKLNDTAAQMAARKRAREAARREGRHTKSTSNRDWKKVQEEATYTFHAIEPLKYLPNPEKSRRYLERLANDPGIKASMRKHKFSVGLLTEMNPAEHTTHESKTLGLNRNAGEVIELRLRTDSYDGYRDYKVIRKTLCHELSHNVHGEHDRKFWDLTKQIEKEVESNDYLHGGHKLSQDEFYDPDDVYEDDHADGGAWQGGEFVLGGVADDRGLSRRDIMARAAMSRVQRQKEADEHRKQAEPGAPGSSFNE</sequence>
<protein>
    <recommendedName>
        <fullName evidence="2">WLM domain-containing protein</fullName>
    </recommendedName>
</protein>
<evidence type="ECO:0000256" key="1">
    <source>
        <dbReference type="SAM" id="MobiDB-lite"/>
    </source>
</evidence>
<name>A0AAN7T2S3_9EURO</name>
<feature type="region of interest" description="Disordered" evidence="1">
    <location>
        <begin position="403"/>
        <end position="430"/>
    </location>
</feature>
<proteinExistence type="predicted"/>
<dbReference type="PROSITE" id="PS51397">
    <property type="entry name" value="WLM"/>
    <property type="match status" value="1"/>
</dbReference>
<dbReference type="PANTHER" id="PTHR47795:SF1">
    <property type="entry name" value="DNA-DEPENDENT METALLOPROTEASE WSS1 HOMOLOG 2"/>
    <property type="match status" value="1"/>
</dbReference>
<comment type="caution">
    <text evidence="3">The sequence shown here is derived from an EMBL/GenBank/DDBJ whole genome shotgun (WGS) entry which is preliminary data.</text>
</comment>
<reference evidence="3 4" key="1">
    <citation type="submission" date="2023-08" db="EMBL/GenBank/DDBJ databases">
        <title>Black Yeasts Isolated from many extreme environments.</title>
        <authorList>
            <person name="Coleine C."/>
            <person name="Stajich J.E."/>
            <person name="Selbmann L."/>
        </authorList>
    </citation>
    <scope>NUCLEOTIDE SEQUENCE [LARGE SCALE GENOMIC DNA]</scope>
    <source>
        <strain evidence="3 4">CCFEE 5910</strain>
    </source>
</reference>